<feature type="non-terminal residue" evidence="2">
    <location>
        <position position="159"/>
    </location>
</feature>
<gene>
    <name evidence="2" type="ORF">DLJ54_10025</name>
</gene>
<dbReference type="PROSITE" id="PS50042">
    <property type="entry name" value="CNMP_BINDING_3"/>
    <property type="match status" value="1"/>
</dbReference>
<dbReference type="EMBL" id="QHCV01000189">
    <property type="protein sequence ID" value="RAV31125.1"/>
    <property type="molecule type" value="Genomic_DNA"/>
</dbReference>
<comment type="caution">
    <text evidence="2">The sequence shown here is derived from an EMBL/GenBank/DDBJ whole genome shotgun (WGS) entry which is preliminary data.</text>
</comment>
<evidence type="ECO:0000313" key="2">
    <source>
        <dbReference type="EMBL" id="RAV31125.1"/>
    </source>
</evidence>
<dbReference type="Gene3D" id="2.60.120.10">
    <property type="entry name" value="Jelly Rolls"/>
    <property type="match status" value="1"/>
</dbReference>
<dbReference type="Proteomes" id="UP000251577">
    <property type="component" value="Unassembled WGS sequence"/>
</dbReference>
<dbReference type="InterPro" id="IPR018490">
    <property type="entry name" value="cNMP-bd_dom_sf"/>
</dbReference>
<dbReference type="PANTHER" id="PTHR23011">
    <property type="entry name" value="CYCLIC NUCLEOTIDE-BINDING DOMAIN CONTAINING PROTEIN"/>
    <property type="match status" value="1"/>
</dbReference>
<dbReference type="CDD" id="cd00038">
    <property type="entry name" value="CAP_ED"/>
    <property type="match status" value="1"/>
</dbReference>
<dbReference type="InterPro" id="IPR000595">
    <property type="entry name" value="cNMP-bd_dom"/>
</dbReference>
<dbReference type="RefSeq" id="WP_165841741.1">
    <property type="nucleotide sequence ID" value="NZ_QHCV01000189.1"/>
</dbReference>
<organism evidence="2 3">
    <name type="scientific">Corynebacterium heidelbergense</name>
    <dbReference type="NCBI Taxonomy" id="2055947"/>
    <lineage>
        <taxon>Bacteria</taxon>
        <taxon>Bacillati</taxon>
        <taxon>Actinomycetota</taxon>
        <taxon>Actinomycetes</taxon>
        <taxon>Mycobacteriales</taxon>
        <taxon>Corynebacteriaceae</taxon>
        <taxon>Corynebacterium</taxon>
    </lineage>
</organism>
<keyword evidence="3" id="KW-1185">Reference proteome</keyword>
<dbReference type="InterPro" id="IPR014710">
    <property type="entry name" value="RmlC-like_jellyroll"/>
</dbReference>
<accession>A0A364V3B0</accession>
<evidence type="ECO:0000259" key="1">
    <source>
        <dbReference type="PROSITE" id="PS50042"/>
    </source>
</evidence>
<reference evidence="2 3" key="1">
    <citation type="journal article" date="2018" name="Syst. Appl. Microbiol.">
        <title>Corynebacterium heidelbergense sp. nov., isolated from the preen glands of Egyptian geese (Alopochen aegyptiacus).</title>
        <authorList>
            <person name="Braun M.S."/>
            <person name="Wang E."/>
            <person name="Zimmermann S."/>
            <person name="Wink M."/>
        </authorList>
    </citation>
    <scope>NUCLEOTIDE SEQUENCE [LARGE SCALE GENOMIC DNA]</scope>
    <source>
        <strain evidence="2 3">647</strain>
    </source>
</reference>
<keyword evidence="2" id="KW-0808">Transferase</keyword>
<protein>
    <submittedName>
        <fullName evidence="2">Histidine kinase</fullName>
    </submittedName>
</protein>
<dbReference type="Pfam" id="PF00027">
    <property type="entry name" value="cNMP_binding"/>
    <property type="match status" value="1"/>
</dbReference>
<name>A0A364V3B0_9CORY</name>
<dbReference type="GO" id="GO:0016301">
    <property type="term" value="F:kinase activity"/>
    <property type="evidence" value="ECO:0007669"/>
    <property type="project" value="UniProtKB-KW"/>
</dbReference>
<dbReference type="SUPFAM" id="SSF51206">
    <property type="entry name" value="cAMP-binding domain-like"/>
    <property type="match status" value="1"/>
</dbReference>
<feature type="domain" description="Cyclic nucleotide-binding" evidence="1">
    <location>
        <begin position="17"/>
        <end position="124"/>
    </location>
</feature>
<dbReference type="PANTHER" id="PTHR23011:SF28">
    <property type="entry name" value="CYCLIC NUCLEOTIDE-BINDING DOMAIN CONTAINING PROTEIN"/>
    <property type="match status" value="1"/>
</dbReference>
<sequence length="159" mass="17923">MTVEIEAIRDFLADVEPFRHLPPDQLAQLSRQIQIRYVRRGQTIVAANRPNDSVFVIRSGAIDVLDPDGLLLDRREAGRCFGYSTLVSDRDSLYTMLAVEDSLLLAVERPTFDALVQENPEVARYFSGLSARMRAHTASLQTQSSSDVLRTRLGDFRIL</sequence>
<dbReference type="AlphaFoldDB" id="A0A364V3B0"/>
<dbReference type="SMART" id="SM00100">
    <property type="entry name" value="cNMP"/>
    <property type="match status" value="1"/>
</dbReference>
<evidence type="ECO:0000313" key="3">
    <source>
        <dbReference type="Proteomes" id="UP000251577"/>
    </source>
</evidence>
<proteinExistence type="predicted"/>
<keyword evidence="2" id="KW-0418">Kinase</keyword>